<keyword evidence="3" id="KW-1185">Reference proteome</keyword>
<comment type="caution">
    <text evidence="2">The sequence shown here is derived from an EMBL/GenBank/DDBJ whole genome shotgun (WGS) entry which is preliminary data.</text>
</comment>
<organism evidence="2 3">
    <name type="scientific">Protopolystoma xenopodis</name>
    <dbReference type="NCBI Taxonomy" id="117903"/>
    <lineage>
        <taxon>Eukaryota</taxon>
        <taxon>Metazoa</taxon>
        <taxon>Spiralia</taxon>
        <taxon>Lophotrochozoa</taxon>
        <taxon>Platyhelminthes</taxon>
        <taxon>Monogenea</taxon>
        <taxon>Polyopisthocotylea</taxon>
        <taxon>Polystomatidea</taxon>
        <taxon>Polystomatidae</taxon>
        <taxon>Protopolystoma</taxon>
    </lineage>
</organism>
<dbReference type="EMBL" id="CAAALY010027308">
    <property type="protein sequence ID" value="VEL16144.1"/>
    <property type="molecule type" value="Genomic_DNA"/>
</dbReference>
<sequence>MHLQLREEHEHLKGSLSSAQERFASVEVRALQAEERAARFRQLSESAERSGAAKNCLLAQLRSRLQEAELKAANLQLLVDGSSQTRGWRAQVTELKDELAEWKGSIRVVAR</sequence>
<reference evidence="2" key="1">
    <citation type="submission" date="2018-11" db="EMBL/GenBank/DDBJ databases">
        <authorList>
            <consortium name="Pathogen Informatics"/>
        </authorList>
    </citation>
    <scope>NUCLEOTIDE SEQUENCE</scope>
</reference>
<evidence type="ECO:0000313" key="3">
    <source>
        <dbReference type="Proteomes" id="UP000784294"/>
    </source>
</evidence>
<dbReference type="Proteomes" id="UP000784294">
    <property type="component" value="Unassembled WGS sequence"/>
</dbReference>
<gene>
    <name evidence="2" type="ORF">PXEA_LOCUS9584</name>
</gene>
<keyword evidence="1" id="KW-0175">Coiled coil</keyword>
<proteinExistence type="predicted"/>
<evidence type="ECO:0000256" key="1">
    <source>
        <dbReference type="SAM" id="Coils"/>
    </source>
</evidence>
<evidence type="ECO:0000313" key="2">
    <source>
        <dbReference type="EMBL" id="VEL16144.1"/>
    </source>
</evidence>
<feature type="coiled-coil region" evidence="1">
    <location>
        <begin position="16"/>
        <end position="78"/>
    </location>
</feature>
<protein>
    <submittedName>
        <fullName evidence="2">Uncharacterized protein</fullName>
    </submittedName>
</protein>
<name>A0A448WNB6_9PLAT</name>
<accession>A0A448WNB6</accession>
<dbReference type="AlphaFoldDB" id="A0A448WNB6"/>